<keyword evidence="1" id="KW-0732">Signal</keyword>
<gene>
    <name evidence="2" type="ORF">UTRI_02117_B</name>
</gene>
<dbReference type="InterPro" id="IPR029033">
    <property type="entry name" value="His_PPase_superfam"/>
</dbReference>
<evidence type="ECO:0000313" key="3">
    <source>
        <dbReference type="Proteomes" id="UP000324022"/>
    </source>
</evidence>
<accession>A0A5C3DV20</accession>
<protein>
    <submittedName>
        <fullName evidence="2">Related to PMU1 - putative phosphomutase</fullName>
    </submittedName>
</protein>
<proteinExistence type="predicted"/>
<reference evidence="2 3" key="1">
    <citation type="submission" date="2018-03" db="EMBL/GenBank/DDBJ databases">
        <authorList>
            <person name="Guldener U."/>
        </authorList>
    </citation>
    <scope>NUCLEOTIDE SEQUENCE [LARGE SCALE GENOMIC DNA]</scope>
    <source>
        <strain evidence="2 3">NBRC100155</strain>
    </source>
</reference>
<feature type="signal peptide" evidence="1">
    <location>
        <begin position="1"/>
        <end position="20"/>
    </location>
</feature>
<name>A0A5C3DV20_9BASI</name>
<dbReference type="CDD" id="cd07040">
    <property type="entry name" value="HP"/>
    <property type="match status" value="1"/>
</dbReference>
<dbReference type="SMART" id="SM00855">
    <property type="entry name" value="PGAM"/>
    <property type="match status" value="1"/>
</dbReference>
<dbReference type="AlphaFoldDB" id="A0A5C3DV20"/>
<dbReference type="PANTHER" id="PTHR48100:SF1">
    <property type="entry name" value="HISTIDINE PHOSPHATASE FAMILY PROTEIN-RELATED"/>
    <property type="match status" value="1"/>
</dbReference>
<organism evidence="2 3">
    <name type="scientific">Ustilago trichophora</name>
    <dbReference type="NCBI Taxonomy" id="86804"/>
    <lineage>
        <taxon>Eukaryota</taxon>
        <taxon>Fungi</taxon>
        <taxon>Dikarya</taxon>
        <taxon>Basidiomycota</taxon>
        <taxon>Ustilaginomycotina</taxon>
        <taxon>Ustilaginomycetes</taxon>
        <taxon>Ustilaginales</taxon>
        <taxon>Ustilaginaceae</taxon>
        <taxon>Ustilago</taxon>
    </lineage>
</organism>
<evidence type="ECO:0000256" key="1">
    <source>
        <dbReference type="SAM" id="SignalP"/>
    </source>
</evidence>
<dbReference type="OrthoDB" id="496981at2759"/>
<dbReference type="InterPro" id="IPR013078">
    <property type="entry name" value="His_Pase_superF_clade-1"/>
</dbReference>
<dbReference type="GO" id="GO:0016791">
    <property type="term" value="F:phosphatase activity"/>
    <property type="evidence" value="ECO:0007669"/>
    <property type="project" value="TreeGrafter"/>
</dbReference>
<dbReference type="Gene3D" id="3.40.50.1240">
    <property type="entry name" value="Phosphoglycerate mutase-like"/>
    <property type="match status" value="1"/>
</dbReference>
<evidence type="ECO:0000313" key="2">
    <source>
        <dbReference type="EMBL" id="SPO22112.1"/>
    </source>
</evidence>
<dbReference type="EMBL" id="OOIN01000003">
    <property type="protein sequence ID" value="SPO22112.1"/>
    <property type="molecule type" value="Genomic_DNA"/>
</dbReference>
<dbReference type="GO" id="GO:0005737">
    <property type="term" value="C:cytoplasm"/>
    <property type="evidence" value="ECO:0007669"/>
    <property type="project" value="TreeGrafter"/>
</dbReference>
<feature type="chain" id="PRO_5023115704" evidence="1">
    <location>
        <begin position="21"/>
        <end position="344"/>
    </location>
</feature>
<dbReference type="PANTHER" id="PTHR48100">
    <property type="entry name" value="BROAD-SPECIFICITY PHOSPHATASE YOR283W-RELATED"/>
    <property type="match status" value="1"/>
</dbReference>
<dbReference type="SUPFAM" id="SSF53254">
    <property type="entry name" value="Phosphoglycerate mutase-like"/>
    <property type="match status" value="1"/>
</dbReference>
<sequence>MVSSSAFLALLAVAASGVQAAPAWVIPFWNPFAMQAKSYTFTTYTGFFKYDSADGSSLPAVAPNFGLRENTTWSDLTRILFQLNVDGALKDGSSYKLLFAGRHGQGFHNVAESQYGTPLWDSYWSRLDTDGKLTWGPDARLTDLGIQQAQAVNDAWVAMLKQSDSAPLPTKLYSSPLSRALSTLEISYDKILVNNPNNTVSTQQKNHNKGIDGLVKDILSHVGSPRHIAPEVKELFREEYGDHTCDKRRTKSELHKDYPNVHFEPGFAETDNLWTTTREEDSHLDARIQQALTQVWNEAQQDQVISLTSHSGVMQGLFRVVGHYKIRPATGALIPLIIKATPQK</sequence>
<keyword evidence="3" id="KW-1185">Reference proteome</keyword>
<dbReference type="InterPro" id="IPR050275">
    <property type="entry name" value="PGM_Phosphatase"/>
</dbReference>
<dbReference type="Pfam" id="PF00300">
    <property type="entry name" value="His_Phos_1"/>
    <property type="match status" value="1"/>
</dbReference>
<dbReference type="Proteomes" id="UP000324022">
    <property type="component" value="Unassembled WGS sequence"/>
</dbReference>